<feature type="domain" description="Thioredoxin" evidence="2">
    <location>
        <begin position="372"/>
        <end position="519"/>
    </location>
</feature>
<feature type="chain" id="PRO_5012837414" evidence="1">
    <location>
        <begin position="26"/>
        <end position="521"/>
    </location>
</feature>
<evidence type="ECO:0000313" key="4">
    <source>
        <dbReference type="Proteomes" id="UP000182248"/>
    </source>
</evidence>
<dbReference type="Pfam" id="PF08534">
    <property type="entry name" value="Redoxin"/>
    <property type="match status" value="1"/>
</dbReference>
<dbReference type="InterPro" id="IPR036249">
    <property type="entry name" value="Thioredoxin-like_sf"/>
</dbReference>
<dbReference type="AlphaFoldDB" id="A0A1K1MCM3"/>
<dbReference type="PROSITE" id="PS51352">
    <property type="entry name" value="THIOREDOXIN_2"/>
    <property type="match status" value="1"/>
</dbReference>
<dbReference type="PANTHER" id="PTHR42852:SF13">
    <property type="entry name" value="PROTEIN DIPZ"/>
    <property type="match status" value="1"/>
</dbReference>
<feature type="signal peptide" evidence="1">
    <location>
        <begin position="1"/>
        <end position="25"/>
    </location>
</feature>
<dbReference type="EMBL" id="FPJE01000002">
    <property type="protein sequence ID" value="SFW20809.1"/>
    <property type="molecule type" value="Genomic_DNA"/>
</dbReference>
<dbReference type="InterPro" id="IPR050553">
    <property type="entry name" value="Thioredoxin_ResA/DsbE_sf"/>
</dbReference>
<dbReference type="CDD" id="cd02966">
    <property type="entry name" value="TlpA_like_family"/>
    <property type="match status" value="1"/>
</dbReference>
<keyword evidence="4" id="KW-1185">Reference proteome</keyword>
<dbReference type="GO" id="GO:0016491">
    <property type="term" value="F:oxidoreductase activity"/>
    <property type="evidence" value="ECO:0007669"/>
    <property type="project" value="InterPro"/>
</dbReference>
<dbReference type="PANTHER" id="PTHR42852">
    <property type="entry name" value="THIOL:DISULFIDE INTERCHANGE PROTEIN DSBE"/>
    <property type="match status" value="1"/>
</dbReference>
<proteinExistence type="predicted"/>
<reference evidence="3 4" key="1">
    <citation type="submission" date="2016-11" db="EMBL/GenBank/DDBJ databases">
        <authorList>
            <person name="Jaros S."/>
            <person name="Januszkiewicz K."/>
            <person name="Wedrychowicz H."/>
        </authorList>
    </citation>
    <scope>NUCLEOTIDE SEQUENCE [LARGE SCALE GENOMIC DNA]</scope>
    <source>
        <strain evidence="3 4">CGMCC 1.12145</strain>
    </source>
</reference>
<name>A0A1K1MCM3_9FLAO</name>
<evidence type="ECO:0000259" key="2">
    <source>
        <dbReference type="PROSITE" id="PS51352"/>
    </source>
</evidence>
<keyword evidence="1" id="KW-0732">Signal</keyword>
<dbReference type="SUPFAM" id="SSF52833">
    <property type="entry name" value="Thioredoxin-like"/>
    <property type="match status" value="1"/>
</dbReference>
<dbReference type="RefSeq" id="WP_083564750.1">
    <property type="nucleotide sequence ID" value="NZ_FPJE01000002.1"/>
</dbReference>
<dbReference type="Proteomes" id="UP000182248">
    <property type="component" value="Unassembled WGS sequence"/>
</dbReference>
<sequence>MTNRILKKNISLFLFCGLGSCYVQAQEFSSDKVYISGHVVNEKETIGKSIVKVYGSRLTITPLREERTEGYDDSLNTKNHFSFELDHEDLFHPNASKLSKVNIALIPENREYQRVLEEYPVEPGDSIYITLETGKKKENGKVIFTGRGAAKYQCRREIEEELLREKTLRMSNHNSKRTIEDFKKVYQFQKEREKKALNILRKYKNSISERAYALLKADIMSRILQRKLAVFFSHYKTGNIPKEELLEFVGYTDTDDFEVKIFYDKEDPYMAVLCPNYPSYLLTRTALELYIKKEGRTPLFQEVVEAVIDNYFGITRECMLRILVSSHFDPYPFFTSNFERVTSNIYDSVIDTVMAVVKTPFIREKIESRYRIKKGMSAYNFAFTDSSGKLVKLEDFQGKTVLLDVWGTGCGGCAVLAKYIKDHIKPEFGDNDDFVVVSINTDKKKERWLKSLESELYSEKEDVNLYTNGEGIDHEIAKYYGISALPFSLLIDKDGKVVSFFSKDKDPEENIELIRNTIGEY</sequence>
<dbReference type="OrthoDB" id="9815205at2"/>
<accession>A0A1K1MCM3</accession>
<evidence type="ECO:0000313" key="3">
    <source>
        <dbReference type="EMBL" id="SFW20809.1"/>
    </source>
</evidence>
<evidence type="ECO:0000256" key="1">
    <source>
        <dbReference type="SAM" id="SignalP"/>
    </source>
</evidence>
<dbReference type="PROSITE" id="PS51257">
    <property type="entry name" value="PROKAR_LIPOPROTEIN"/>
    <property type="match status" value="1"/>
</dbReference>
<dbReference type="STRING" id="1150368.SAMN02927921_00561"/>
<dbReference type="InterPro" id="IPR013766">
    <property type="entry name" value="Thioredoxin_domain"/>
</dbReference>
<dbReference type="Gene3D" id="3.40.30.10">
    <property type="entry name" value="Glutaredoxin"/>
    <property type="match status" value="1"/>
</dbReference>
<organism evidence="3 4">
    <name type="scientific">Sinomicrobium oceani</name>
    <dbReference type="NCBI Taxonomy" id="1150368"/>
    <lineage>
        <taxon>Bacteria</taxon>
        <taxon>Pseudomonadati</taxon>
        <taxon>Bacteroidota</taxon>
        <taxon>Flavobacteriia</taxon>
        <taxon>Flavobacteriales</taxon>
        <taxon>Flavobacteriaceae</taxon>
        <taxon>Sinomicrobium</taxon>
    </lineage>
</organism>
<dbReference type="InterPro" id="IPR013740">
    <property type="entry name" value="Redoxin"/>
</dbReference>
<protein>
    <submittedName>
        <fullName evidence="3">Peroxiredoxin</fullName>
    </submittedName>
</protein>
<gene>
    <name evidence="3" type="ORF">SAMN02927921_00561</name>
</gene>